<feature type="compositionally biased region" description="Low complexity" evidence="1">
    <location>
        <begin position="106"/>
        <end position="125"/>
    </location>
</feature>
<accession>A0A316UL58</accession>
<dbReference type="Proteomes" id="UP000245884">
    <property type="component" value="Unassembled WGS sequence"/>
</dbReference>
<dbReference type="AlphaFoldDB" id="A0A316UL58"/>
<feature type="compositionally biased region" description="Low complexity" evidence="1">
    <location>
        <begin position="73"/>
        <end position="86"/>
    </location>
</feature>
<dbReference type="EMBL" id="KZ819673">
    <property type="protein sequence ID" value="PWN26032.1"/>
    <property type="molecule type" value="Genomic_DNA"/>
</dbReference>
<feature type="region of interest" description="Disordered" evidence="1">
    <location>
        <begin position="55"/>
        <end position="179"/>
    </location>
</feature>
<feature type="compositionally biased region" description="Basic and acidic residues" evidence="1">
    <location>
        <begin position="158"/>
        <end position="171"/>
    </location>
</feature>
<feature type="compositionally biased region" description="Low complexity" evidence="1">
    <location>
        <begin position="140"/>
        <end position="151"/>
    </location>
</feature>
<evidence type="ECO:0000313" key="3">
    <source>
        <dbReference type="Proteomes" id="UP000245884"/>
    </source>
</evidence>
<dbReference type="GeneID" id="37031508"/>
<reference evidence="2 3" key="1">
    <citation type="journal article" date="2018" name="Mol. Biol. Evol.">
        <title>Broad Genomic Sampling Reveals a Smut Pathogenic Ancestry of the Fungal Clade Ustilaginomycotina.</title>
        <authorList>
            <person name="Kijpornyongpan T."/>
            <person name="Mondo S.J."/>
            <person name="Barry K."/>
            <person name="Sandor L."/>
            <person name="Lee J."/>
            <person name="Lipzen A."/>
            <person name="Pangilinan J."/>
            <person name="LaButti K."/>
            <person name="Hainaut M."/>
            <person name="Henrissat B."/>
            <person name="Grigoriev I.V."/>
            <person name="Spatafora J.W."/>
            <person name="Aime M.C."/>
        </authorList>
    </citation>
    <scope>NUCLEOTIDE SEQUENCE [LARGE SCALE GENOMIC DNA]</scope>
    <source>
        <strain evidence="2 3">MCA 5214</strain>
    </source>
</reference>
<keyword evidence="3" id="KW-1185">Reference proteome</keyword>
<sequence>MLIQHSCHQRYHRRHDHQQQWLDRHRALPQHRSSSSLCNLFSDHSIAAYDPCDNEDSTGSMETLLTPSDFARRSSTPSSRARTSISHSHSDRHKRALSGDAPQLPPASLSHPSPPSSQYQAPTTPILRRINLSIAPPRPSGRSLRPRLAPSMLEEAGVDPRHRSLTKEVPRGSHFPLPIPMRRPTQQGSEMVAAAVSQSCSYQPHEQSPQAVSITMLSMKTTKLRSLRSLMRMTASPSPILYPRPHQAYSQGGERGALPF</sequence>
<protein>
    <submittedName>
        <fullName evidence="2">Uncharacterized protein</fullName>
    </submittedName>
</protein>
<feature type="compositionally biased region" description="Polar residues" evidence="1">
    <location>
        <begin position="57"/>
        <end position="66"/>
    </location>
</feature>
<gene>
    <name evidence="2" type="ORF">BDZ90DRAFT_56909</name>
</gene>
<evidence type="ECO:0000256" key="1">
    <source>
        <dbReference type="SAM" id="MobiDB-lite"/>
    </source>
</evidence>
<organism evidence="2 3">
    <name type="scientific">Jaminaea rosea</name>
    <dbReference type="NCBI Taxonomy" id="1569628"/>
    <lineage>
        <taxon>Eukaryota</taxon>
        <taxon>Fungi</taxon>
        <taxon>Dikarya</taxon>
        <taxon>Basidiomycota</taxon>
        <taxon>Ustilaginomycotina</taxon>
        <taxon>Exobasidiomycetes</taxon>
        <taxon>Microstromatales</taxon>
        <taxon>Microstromatales incertae sedis</taxon>
        <taxon>Jaminaea</taxon>
    </lineage>
</organism>
<feature type="region of interest" description="Disordered" evidence="1">
    <location>
        <begin position="238"/>
        <end position="260"/>
    </location>
</feature>
<name>A0A316UL58_9BASI</name>
<proteinExistence type="predicted"/>
<dbReference type="RefSeq" id="XP_025360644.1">
    <property type="nucleotide sequence ID" value="XM_025509685.1"/>
</dbReference>
<evidence type="ECO:0000313" key="2">
    <source>
        <dbReference type="EMBL" id="PWN26032.1"/>
    </source>
</evidence>